<dbReference type="Proteomes" id="UP000000768">
    <property type="component" value="Chromosome 1"/>
</dbReference>
<feature type="compositionally biased region" description="Low complexity" evidence="1">
    <location>
        <begin position="95"/>
        <end position="116"/>
    </location>
</feature>
<feature type="region of interest" description="Disordered" evidence="1">
    <location>
        <begin position="71"/>
        <end position="171"/>
    </location>
</feature>
<dbReference type="Gramene" id="KXG39631">
    <property type="protein sequence ID" value="KXG39631"/>
    <property type="gene ID" value="SORBI_3001G410900"/>
</dbReference>
<name>A0A1B6QNZ0_SORBI</name>
<reference evidence="2 3" key="1">
    <citation type="journal article" date="2009" name="Nature">
        <title>The Sorghum bicolor genome and the diversification of grasses.</title>
        <authorList>
            <person name="Paterson A.H."/>
            <person name="Bowers J.E."/>
            <person name="Bruggmann R."/>
            <person name="Dubchak I."/>
            <person name="Grimwood J."/>
            <person name="Gundlach H."/>
            <person name="Haberer G."/>
            <person name="Hellsten U."/>
            <person name="Mitros T."/>
            <person name="Poliakov A."/>
            <person name="Schmutz J."/>
            <person name="Spannagl M."/>
            <person name="Tang H."/>
            <person name="Wang X."/>
            <person name="Wicker T."/>
            <person name="Bharti A.K."/>
            <person name="Chapman J."/>
            <person name="Feltus F.A."/>
            <person name="Gowik U."/>
            <person name="Grigoriev I.V."/>
            <person name="Lyons E."/>
            <person name="Maher C.A."/>
            <person name="Martis M."/>
            <person name="Narechania A."/>
            <person name="Otillar R.P."/>
            <person name="Penning B.W."/>
            <person name="Salamov A.A."/>
            <person name="Wang Y."/>
            <person name="Zhang L."/>
            <person name="Carpita N.C."/>
            <person name="Freeling M."/>
            <person name="Gingle A.R."/>
            <person name="Hash C.T."/>
            <person name="Keller B."/>
            <person name="Klein P."/>
            <person name="Kresovich S."/>
            <person name="McCann M.C."/>
            <person name="Ming R."/>
            <person name="Peterson D.G."/>
            <person name="Mehboob-ur-Rahman"/>
            <person name="Ware D."/>
            <person name="Westhoff P."/>
            <person name="Mayer K.F."/>
            <person name="Messing J."/>
            <person name="Rokhsar D.S."/>
        </authorList>
    </citation>
    <scope>NUCLEOTIDE SEQUENCE [LARGE SCALE GENOMIC DNA]</scope>
    <source>
        <strain evidence="3">cv. BTx623</strain>
    </source>
</reference>
<dbReference type="eggNOG" id="KOG4585">
    <property type="taxonomic scope" value="Eukaryota"/>
</dbReference>
<organism evidence="2 3">
    <name type="scientific">Sorghum bicolor</name>
    <name type="common">Sorghum</name>
    <name type="synonym">Sorghum vulgare</name>
    <dbReference type="NCBI Taxonomy" id="4558"/>
    <lineage>
        <taxon>Eukaryota</taxon>
        <taxon>Viridiplantae</taxon>
        <taxon>Streptophyta</taxon>
        <taxon>Embryophyta</taxon>
        <taxon>Tracheophyta</taxon>
        <taxon>Spermatophyta</taxon>
        <taxon>Magnoliopsida</taxon>
        <taxon>Liliopsida</taxon>
        <taxon>Poales</taxon>
        <taxon>Poaceae</taxon>
        <taxon>PACMAD clade</taxon>
        <taxon>Panicoideae</taxon>
        <taxon>Andropogonodae</taxon>
        <taxon>Andropogoneae</taxon>
        <taxon>Sorghinae</taxon>
        <taxon>Sorghum</taxon>
    </lineage>
</organism>
<keyword evidence="3" id="KW-1185">Reference proteome</keyword>
<accession>A0A1B6QNZ0</accession>
<proteinExistence type="predicted"/>
<protein>
    <submittedName>
        <fullName evidence="2">Uncharacterized protein</fullName>
    </submittedName>
</protein>
<dbReference type="InParanoid" id="A0A1B6QNZ0"/>
<evidence type="ECO:0000313" key="3">
    <source>
        <dbReference type="Proteomes" id="UP000000768"/>
    </source>
</evidence>
<evidence type="ECO:0000313" key="2">
    <source>
        <dbReference type="EMBL" id="KXG39631.1"/>
    </source>
</evidence>
<evidence type="ECO:0000256" key="1">
    <source>
        <dbReference type="SAM" id="MobiDB-lite"/>
    </source>
</evidence>
<sequence>MALSRLGDMASSSSWCALRAGWTTPSGRLCLDRLGSAWIGMDPGLGWKPAHTGVSAHVDAELRIWLTPGWSQTRSNHVNPREKEISSPEAGTLLPPRDSASAPAARDSATAPDSPARATPPLALEKGFQYTAAADEPAPFSPCRQPRPAVAGGSGLESDRDGGKILGSPRS</sequence>
<reference evidence="3" key="2">
    <citation type="journal article" date="2018" name="Plant J.">
        <title>The Sorghum bicolor reference genome: improved assembly, gene annotations, a transcriptome atlas, and signatures of genome organization.</title>
        <authorList>
            <person name="McCormick R.F."/>
            <person name="Truong S.K."/>
            <person name="Sreedasyam A."/>
            <person name="Jenkins J."/>
            <person name="Shu S."/>
            <person name="Sims D."/>
            <person name="Kennedy M."/>
            <person name="Amirebrahimi M."/>
            <person name="Weers B.D."/>
            <person name="McKinley B."/>
            <person name="Mattison A."/>
            <person name="Morishige D.T."/>
            <person name="Grimwood J."/>
            <person name="Schmutz J."/>
            <person name="Mullet J.E."/>
        </authorList>
    </citation>
    <scope>NUCLEOTIDE SEQUENCE [LARGE SCALE GENOMIC DNA]</scope>
    <source>
        <strain evidence="3">cv. BTx623</strain>
    </source>
</reference>
<dbReference type="EMBL" id="CM000760">
    <property type="protein sequence ID" value="KXG39631.1"/>
    <property type="molecule type" value="Genomic_DNA"/>
</dbReference>
<dbReference type="AlphaFoldDB" id="A0A1B6QNZ0"/>
<gene>
    <name evidence="2" type="ORF">SORBI_3001G410900</name>
</gene>